<accession>A0AAN7QI21</accession>
<protein>
    <recommendedName>
        <fullName evidence="8">FLZ-type domain-containing protein</fullName>
    </recommendedName>
</protein>
<keyword evidence="3" id="KW-0963">Cytoplasm</keyword>
<dbReference type="Proteomes" id="UP001346149">
    <property type="component" value="Unassembled WGS sequence"/>
</dbReference>
<dbReference type="PROSITE" id="PS51795">
    <property type="entry name" value="ZF_FLZ"/>
    <property type="match status" value="1"/>
</dbReference>
<reference evidence="9 10" key="1">
    <citation type="journal article" date="2023" name="Hortic Res">
        <title>Pangenome of water caltrop reveals structural variations and asymmetric subgenome divergence after allopolyploidization.</title>
        <authorList>
            <person name="Zhang X."/>
            <person name="Chen Y."/>
            <person name="Wang L."/>
            <person name="Yuan Y."/>
            <person name="Fang M."/>
            <person name="Shi L."/>
            <person name="Lu R."/>
            <person name="Comes H.P."/>
            <person name="Ma Y."/>
            <person name="Chen Y."/>
            <person name="Huang G."/>
            <person name="Zhou Y."/>
            <person name="Zheng Z."/>
            <person name="Qiu Y."/>
        </authorList>
    </citation>
    <scope>NUCLEOTIDE SEQUENCE [LARGE SCALE GENOMIC DNA]</scope>
    <source>
        <strain evidence="9">F231</strain>
    </source>
</reference>
<dbReference type="InterPro" id="IPR007650">
    <property type="entry name" value="Zf-FLZ_dom"/>
</dbReference>
<evidence type="ECO:0000313" key="10">
    <source>
        <dbReference type="Proteomes" id="UP001346149"/>
    </source>
</evidence>
<evidence type="ECO:0000259" key="8">
    <source>
        <dbReference type="PROSITE" id="PS51795"/>
    </source>
</evidence>
<dbReference type="PANTHER" id="PTHR33059:SF84">
    <property type="entry name" value="FCS-LIKE ZINC FINGER 15"/>
    <property type="match status" value="1"/>
</dbReference>
<evidence type="ECO:0000256" key="5">
    <source>
        <dbReference type="ARBA" id="ARBA00022771"/>
    </source>
</evidence>
<proteinExistence type="inferred from homology"/>
<gene>
    <name evidence="9" type="ORF">SAY86_015423</name>
</gene>
<dbReference type="PANTHER" id="PTHR33059">
    <property type="entry name" value="FCS-LIKE ZINC FINGER 5"/>
    <property type="match status" value="1"/>
</dbReference>
<evidence type="ECO:0000313" key="9">
    <source>
        <dbReference type="EMBL" id="KAK4767673.1"/>
    </source>
</evidence>
<evidence type="ECO:0000256" key="1">
    <source>
        <dbReference type="ARBA" id="ARBA00004496"/>
    </source>
</evidence>
<keyword evidence="10" id="KW-1185">Reference proteome</keyword>
<evidence type="ECO:0000256" key="4">
    <source>
        <dbReference type="ARBA" id="ARBA00022723"/>
    </source>
</evidence>
<keyword evidence="4" id="KW-0479">Metal-binding</keyword>
<comment type="caution">
    <text evidence="9">The sequence shown here is derived from an EMBL/GenBank/DDBJ whole genome shotgun (WGS) entry which is preliminary data.</text>
</comment>
<comment type="similarity">
    <text evidence="2">Belongs to the FLZ family.</text>
</comment>
<feature type="domain" description="FLZ-type" evidence="8">
    <location>
        <begin position="225"/>
        <end position="269"/>
    </location>
</feature>
<dbReference type="AlphaFoldDB" id="A0AAN7QI21"/>
<organism evidence="9 10">
    <name type="scientific">Trapa natans</name>
    <name type="common">Water chestnut</name>
    <dbReference type="NCBI Taxonomy" id="22666"/>
    <lineage>
        <taxon>Eukaryota</taxon>
        <taxon>Viridiplantae</taxon>
        <taxon>Streptophyta</taxon>
        <taxon>Embryophyta</taxon>
        <taxon>Tracheophyta</taxon>
        <taxon>Spermatophyta</taxon>
        <taxon>Magnoliopsida</taxon>
        <taxon>eudicotyledons</taxon>
        <taxon>Gunneridae</taxon>
        <taxon>Pentapetalae</taxon>
        <taxon>rosids</taxon>
        <taxon>malvids</taxon>
        <taxon>Myrtales</taxon>
        <taxon>Lythraceae</taxon>
        <taxon>Trapa</taxon>
    </lineage>
</organism>
<feature type="zinc finger region" description="FLZ-type" evidence="6">
    <location>
        <begin position="225"/>
        <end position="269"/>
    </location>
</feature>
<name>A0AAN7QI21_TRANT</name>
<keyword evidence="5" id="KW-0862">Zinc</keyword>
<evidence type="ECO:0000256" key="7">
    <source>
        <dbReference type="SAM" id="MobiDB-lite"/>
    </source>
</evidence>
<evidence type="ECO:0000256" key="6">
    <source>
        <dbReference type="PROSITE-ProRule" id="PRU01131"/>
    </source>
</evidence>
<evidence type="ECO:0000256" key="2">
    <source>
        <dbReference type="ARBA" id="ARBA00009374"/>
    </source>
</evidence>
<dbReference type="EMBL" id="JAXQNO010000022">
    <property type="protein sequence ID" value="KAK4767673.1"/>
    <property type="molecule type" value="Genomic_DNA"/>
</dbReference>
<feature type="region of interest" description="Disordered" evidence="7">
    <location>
        <begin position="274"/>
        <end position="301"/>
    </location>
</feature>
<dbReference type="GO" id="GO:0005737">
    <property type="term" value="C:cytoplasm"/>
    <property type="evidence" value="ECO:0007669"/>
    <property type="project" value="UniProtKB-SubCell"/>
</dbReference>
<comment type="subcellular location">
    <subcellularLocation>
        <location evidence="1">Cytoplasm</location>
    </subcellularLocation>
</comment>
<sequence length="301" mass="32558">MKILSKSSLFAFHENNSFGRLPSTGIATSNFNRVLFMILYLCGSGTNSHHDEIDLNLKILKSARDDDTTSIVYTFPVAWASILTRVGNKLGSSPSSRGGHSRTESSGSSFSLLLTTIGGETWAQVFTQGKNILDLSVVVLHIIGLCKLVNFSQTTNYVVVRRNAQPGMEANLKNSNGSGTSIPQVINKTSLFVMASVYSTKLSHATSSSKSSTGKSPSPSFLAPAFLEKCFLCKIKLLPGRDIYMYKGDSAFCSDECRCQQILMDEEETLMKGNCSMATSSSTPSPPPSPAPSSHRRASRN</sequence>
<evidence type="ECO:0000256" key="3">
    <source>
        <dbReference type="ARBA" id="ARBA00022490"/>
    </source>
</evidence>
<keyword evidence="5" id="KW-0863">Zinc-finger</keyword>
<dbReference type="Pfam" id="PF04570">
    <property type="entry name" value="zf-FLZ"/>
    <property type="match status" value="1"/>
</dbReference>
<dbReference type="GO" id="GO:0008270">
    <property type="term" value="F:zinc ion binding"/>
    <property type="evidence" value="ECO:0007669"/>
    <property type="project" value="UniProtKB-KW"/>
</dbReference>